<feature type="transmembrane region" description="Helical" evidence="10">
    <location>
        <begin position="604"/>
        <end position="628"/>
    </location>
</feature>
<keyword evidence="3 9" id="KW-0349">Heme</keyword>
<dbReference type="PANTHER" id="PTHR31632:SF2">
    <property type="entry name" value="PLASMA MEMBRANE IRON PERMEASE"/>
    <property type="match status" value="1"/>
</dbReference>
<dbReference type="Pfam" id="PF03239">
    <property type="entry name" value="FTR1"/>
    <property type="match status" value="1"/>
</dbReference>
<keyword evidence="6 10" id="KW-1133">Transmembrane helix</keyword>
<feature type="transmembrane region" description="Helical" evidence="10">
    <location>
        <begin position="416"/>
        <end position="439"/>
    </location>
</feature>
<name>A0ABV4AJU9_9GAMM</name>
<evidence type="ECO:0000256" key="3">
    <source>
        <dbReference type="ARBA" id="ARBA00022617"/>
    </source>
</evidence>
<dbReference type="EMBL" id="JBGCUO010000002">
    <property type="protein sequence ID" value="MEY1663004.1"/>
    <property type="molecule type" value="Genomic_DNA"/>
</dbReference>
<dbReference type="RefSeq" id="WP_369456274.1">
    <property type="nucleotide sequence ID" value="NZ_JBGCUO010000002.1"/>
</dbReference>
<comment type="similarity">
    <text evidence="2">Belongs to the oxidase-dependent Fe transporter (OFeT) (TC 9.A.10.1) family.</text>
</comment>
<dbReference type="InterPro" id="IPR004923">
    <property type="entry name" value="FTR1/Fip1/EfeU"/>
</dbReference>
<evidence type="ECO:0000259" key="11">
    <source>
        <dbReference type="PROSITE" id="PS51007"/>
    </source>
</evidence>
<dbReference type="InterPro" id="IPR036909">
    <property type="entry name" value="Cyt_c-like_dom_sf"/>
</dbReference>
<evidence type="ECO:0000256" key="10">
    <source>
        <dbReference type="SAM" id="Phobius"/>
    </source>
</evidence>
<comment type="caution">
    <text evidence="12">The sequence shown here is derived from an EMBL/GenBank/DDBJ whole genome shotgun (WGS) entry which is preliminary data.</text>
</comment>
<evidence type="ECO:0000256" key="4">
    <source>
        <dbReference type="ARBA" id="ARBA00022692"/>
    </source>
</evidence>
<keyword evidence="7 9" id="KW-0408">Iron</keyword>
<dbReference type="Pfam" id="PF13442">
    <property type="entry name" value="Cytochrome_CBB3"/>
    <property type="match status" value="1"/>
</dbReference>
<evidence type="ECO:0000256" key="7">
    <source>
        <dbReference type="ARBA" id="ARBA00023004"/>
    </source>
</evidence>
<sequence>MKAAVFRLLGLIGLLLWLQPAWAVSQVAMVQLAEYIGADYINAVENGEIINDDEFEEMTEFAELLLEGVGQLPDAEGRAELETLTVTLHQAIEAKATNADIKRLTARLRAGLIDIYGVAVAPSTAPDLTRAATVYQQTCALCHGTEGHGDGPAGANLDPEPTDFHELERFQGRSLVGLYTTITDGVDGTGMAAYAELLSEDERWALAFYVGSLAVTEQMRADGAHALQNLPALDQQLDLNTVISLAPEDVIERWGEPAYAAAALLRADPQRLFASNRFIALSQQRLADAERLYRAGDQAAARSAALSAYLDGYEMIEQQVATLDSGLMQRAERAFMGVRESIDRDLGSDAVSGAIQHARALLREAADLLDGDGLTASAAATASFVILFREGLEALLVVAALITFTRRSQVQRATRFIHLGWIGAVLAGFATWFVASTVITISGSTREVTEGLAGLIAAAILFYMGFWMHSNAKSQQWMGYLRDKVDSALGRGALWTLAFVAFISVYREMFETILFYQALWTQVGPGERMSIFYGMIAALVALAVVALLIFRLGMKLPLALFFRVTSVVLLGLAFVLLGKGVAALQEAGWLSVRYLDVPSVSWLGIYPTLQGLLAQGAYLVLAVVLWLLGNRAARQPG</sequence>
<dbReference type="InterPro" id="IPR009056">
    <property type="entry name" value="Cyt_c-like_dom"/>
</dbReference>
<dbReference type="PANTHER" id="PTHR31632">
    <property type="entry name" value="IRON TRANSPORTER FTH1"/>
    <property type="match status" value="1"/>
</dbReference>
<gene>
    <name evidence="12" type="ORF">AB5I84_12655</name>
</gene>
<evidence type="ECO:0000256" key="8">
    <source>
        <dbReference type="ARBA" id="ARBA00023136"/>
    </source>
</evidence>
<dbReference type="PROSITE" id="PS51007">
    <property type="entry name" value="CYTC"/>
    <property type="match status" value="1"/>
</dbReference>
<keyword evidence="5 9" id="KW-0479">Metal-binding</keyword>
<dbReference type="SUPFAM" id="SSF46626">
    <property type="entry name" value="Cytochrome c"/>
    <property type="match status" value="1"/>
</dbReference>
<organism evidence="12 13">
    <name type="scientific">Isoalcanivorax beigongshangi</name>
    <dbReference type="NCBI Taxonomy" id="3238810"/>
    <lineage>
        <taxon>Bacteria</taxon>
        <taxon>Pseudomonadati</taxon>
        <taxon>Pseudomonadota</taxon>
        <taxon>Gammaproteobacteria</taxon>
        <taxon>Oceanospirillales</taxon>
        <taxon>Alcanivoracaceae</taxon>
        <taxon>Isoalcanivorax</taxon>
    </lineage>
</organism>
<evidence type="ECO:0000313" key="12">
    <source>
        <dbReference type="EMBL" id="MEY1663004.1"/>
    </source>
</evidence>
<evidence type="ECO:0000256" key="1">
    <source>
        <dbReference type="ARBA" id="ARBA00004141"/>
    </source>
</evidence>
<evidence type="ECO:0000256" key="6">
    <source>
        <dbReference type="ARBA" id="ARBA00022989"/>
    </source>
</evidence>
<comment type="subcellular location">
    <subcellularLocation>
        <location evidence="1">Membrane</location>
        <topology evidence="1">Multi-pass membrane protein</topology>
    </subcellularLocation>
</comment>
<evidence type="ECO:0000256" key="5">
    <source>
        <dbReference type="ARBA" id="ARBA00022723"/>
    </source>
</evidence>
<keyword evidence="8 10" id="KW-0472">Membrane</keyword>
<dbReference type="Gene3D" id="1.10.760.10">
    <property type="entry name" value="Cytochrome c-like domain"/>
    <property type="match status" value="1"/>
</dbReference>
<feature type="domain" description="Cytochrome c" evidence="11">
    <location>
        <begin position="126"/>
        <end position="214"/>
    </location>
</feature>
<protein>
    <submittedName>
        <fullName evidence="12">FTR1 family protein</fullName>
    </submittedName>
</protein>
<feature type="transmembrane region" description="Helical" evidence="10">
    <location>
        <begin position="488"/>
        <end position="506"/>
    </location>
</feature>
<feature type="transmembrane region" description="Helical" evidence="10">
    <location>
        <begin position="451"/>
        <end position="468"/>
    </location>
</feature>
<keyword evidence="13" id="KW-1185">Reference proteome</keyword>
<evidence type="ECO:0000256" key="9">
    <source>
        <dbReference type="PROSITE-ProRule" id="PRU00433"/>
    </source>
</evidence>
<evidence type="ECO:0000313" key="13">
    <source>
        <dbReference type="Proteomes" id="UP001562065"/>
    </source>
</evidence>
<feature type="transmembrane region" description="Helical" evidence="10">
    <location>
        <begin position="560"/>
        <end position="584"/>
    </location>
</feature>
<feature type="transmembrane region" description="Helical" evidence="10">
    <location>
        <begin position="531"/>
        <end position="553"/>
    </location>
</feature>
<proteinExistence type="inferred from homology"/>
<reference evidence="12 13" key="1">
    <citation type="submission" date="2024-07" db="EMBL/GenBank/DDBJ databases">
        <authorList>
            <person name="Ren Q."/>
        </authorList>
    </citation>
    <scope>NUCLEOTIDE SEQUENCE [LARGE SCALE GENOMIC DNA]</scope>
    <source>
        <strain evidence="12 13">REN37</strain>
    </source>
</reference>
<feature type="transmembrane region" description="Helical" evidence="10">
    <location>
        <begin position="384"/>
        <end position="404"/>
    </location>
</feature>
<keyword evidence="4 10" id="KW-0812">Transmembrane</keyword>
<evidence type="ECO:0000256" key="2">
    <source>
        <dbReference type="ARBA" id="ARBA00008333"/>
    </source>
</evidence>
<accession>A0ABV4AJU9</accession>
<dbReference type="Proteomes" id="UP001562065">
    <property type="component" value="Unassembled WGS sequence"/>
</dbReference>